<sequence>MRRPARGRILFIALVLFAACLQAVHASTFGFSGGYTSLASAYEATCIGVCGTQTVPLVIQRSGDTSAVQNVLVTTAAYSVAASSAVANVDYAPLSNYVVTFPAGATSQTVNINVLTAGMKASTLYFQAALSNPTTGCTIDPAKTTAYVAVMGQAGVLSFSMSNYSFSEAAGVVTIPVLRTGGSCGSITVTYALGTPDSTTAVLGTNFVMMASTSTLTLVDGQTSASISVRIIDTSVFEYYSLFFTLTLSTPTVRGSLGAFPSTYVFILDNHDAGIFAFSSDFTYCREDNGSAIVYVNRTAGSSTSTVEPVLLTVTTTSGGNATQGGSRAFDFETNTLVLSWASGETQKAFAVKVFNNAVYNPVVRSVQVALTVVSGGATISTSANATWIYIVDDRDAGTMSFRTSNYSVLENAASITLDIIRSGEPDPSGVNTYTSGVVTVDVLTNAGVVVPGLAMYDPLYDWGVVQERGCTHVSPCTAVPGVHYTAVPVTTLTFQDGESLKQVTIAITNNNFFEAPNVVFKVVLQNVQGGAFIGWDLMYPASFVPAIHAALDPNRAGVPNYVSAIVTIRDDADAAVLLSKASLSTSEIGQVDAVSVVLNAAPTAPVTLALAVGSNQLVLSAGQLVFSPANWNVPQTVIVSSAPDNVTQGIHAIPVTCSATSSDARYSGPARLTVGGTGVVYGVKVYTSPWGVYNTGNPSHEFPWSDAQNGLLTAPKPASVAVYVLDANRAAILIQPETMRHSNGRPANFVCARANGHVASVTISLASQPTANVVLTLTTSQVGVTLTPASVTLQPAQWASGAVVSVSYASNRIGRVVTGQVVIGGTSSDAFYNGKSAAFFVAGYDAAALTLNQTQGVYNENGPVIGQADYTLGAAAEPMHWERQPELSAPHQVSLAPVADISLSSFANQSASAPTLSVASNASVSTNIQSYQHVALLRFPIATLAAATGSARVGLARLQVFRVAGGENQGLGGLQLGAVVAPAAGAWAAESLSTLCAPGSCTIVDTSSSATRVVRTDLLPAGPPFGDIMGSRGQLSGLSDVIPQGTLNTATGVYTGGSGWVSIDITTAVNTLSVAGSTHLTVALYALRESPFVYGNVDEMTLASMDHPTAAWRPSLVVTSSGLVNLATTATANQSVPTGNASAVLAPTAPAMTLLLGPAWWQADLGAIYSLEAVVLTMMVPTPATFKVQAHLSLSSITAGDGVNASQAAYSRTFSVATTSPFETVRLQWHVYGSTGTLDSAGILFQPALTTLTEARVLAVVTNATLYLLAANVYQTPMAATRVVLGGNLPTPSTLAVNNVLSVAVDDPVVTDTGQCSATRVCRSEVLLTSGTWSSAQVVHVAVADDNVATGPRVGAIAHTSRSADPDYDAVAHGVCSMSAPLCTSPLQAVVSVSITDDEEAGVLFTQGSVTVVEGARNYPGAPQPTKIGTWAPVSSPTCSWNYVSKEDTSCRRAFSSSGGRPWTACTATGVTMFGNASAWTLLQLNTSMGAPLNVTVALPGNTVRVPQALSLWTSAQSSLNASLWTQLERLPVAFSAAPSQVSFSGAGMLAFNALWVEASYDATTPPWQCADIASIVVTGITPATTDSIDVSVTRLSRMHRAGTPAVVSVRLLSEPLADVDVVVSQSHPALMVFNPQNDSAGTAWVTGGTYGYASFGAYVPTKLHFTASNWNVLQLLEIAAVDDNMFNGNRSVSVVFTTTANDAAAVVPASSKTQAATGLTTSALPSSCAYASTQFIVSPGTMRAAAWPFRFMRSSTSAGSLALAVALVDDDIPGVTVSAAPLVAIENFTSGFSYTVVLDSQPASPVAVAVALVPTATSTRANLAELSSPAALLFDATTWFTPQTVTVAATYVAGFEGAEASTVRYVLAIPKADAGLMVVHTMSSADANYNGIRLATNSPGSVAETTQGVPVVAEDVDTGCAGSFEYACANGHACALGTPLGNRCNCTGVYGLRDCSSECSSASSCAFSRVSFVVACNAPATTGAACPVTFVPYNFVSAVYRLLNSTRFKSADGTAFEALALPAMEVGIYVVAATPVVDAVSHGPAVRVVVDVAEPGGQGATLAKLLALYASDWLSPVPLSVLSMEAVAVMPPSTTSGVVLYVFVALIAVGGVSVGVLTARYLRRPGTVATKTLTLIVPQPMADTHALVDHTEAVS</sequence>
<dbReference type="PANTHER" id="PTHR11878:SF65">
    <property type="entry name" value="NA_CA-EXCHANGE PROTEIN, ISOFORM G"/>
    <property type="match status" value="1"/>
</dbReference>
<dbReference type="GO" id="GO:0030001">
    <property type="term" value="P:metal ion transport"/>
    <property type="evidence" value="ECO:0007669"/>
    <property type="project" value="TreeGrafter"/>
</dbReference>
<keyword evidence="5" id="KW-0472">Membrane</keyword>
<dbReference type="Pfam" id="PF03160">
    <property type="entry name" value="Calx-beta"/>
    <property type="match status" value="3"/>
</dbReference>
<dbReference type="Gene3D" id="2.60.40.2030">
    <property type="match status" value="4"/>
</dbReference>
<dbReference type="GO" id="GO:0016020">
    <property type="term" value="C:membrane"/>
    <property type="evidence" value="ECO:0007669"/>
    <property type="project" value="InterPro"/>
</dbReference>
<proteinExistence type="predicted"/>
<evidence type="ECO:0000259" key="7">
    <source>
        <dbReference type="SMART" id="SM00237"/>
    </source>
</evidence>
<keyword evidence="4" id="KW-0406">Ion transport</keyword>
<evidence type="ECO:0000256" key="5">
    <source>
        <dbReference type="SAM" id="Phobius"/>
    </source>
</evidence>
<dbReference type="OrthoDB" id="418484at2759"/>
<evidence type="ECO:0000256" key="1">
    <source>
        <dbReference type="ARBA" id="ARBA00022729"/>
    </source>
</evidence>
<feature type="signal peptide" evidence="6">
    <location>
        <begin position="1"/>
        <end position="26"/>
    </location>
</feature>
<evidence type="ECO:0000256" key="4">
    <source>
        <dbReference type="ARBA" id="ARBA00023065"/>
    </source>
</evidence>
<keyword evidence="9" id="KW-1185">Reference proteome</keyword>
<keyword evidence="4" id="KW-0813">Transport</keyword>
<dbReference type="InterPro" id="IPR038081">
    <property type="entry name" value="CalX-like_sf"/>
</dbReference>
<gene>
    <name evidence="8" type="ORF">ACHHYP_05373</name>
</gene>
<evidence type="ECO:0000256" key="3">
    <source>
        <dbReference type="ARBA" id="ARBA00022837"/>
    </source>
</evidence>
<dbReference type="STRING" id="1202772.A0A1V9YXY9"/>
<name>A0A1V9YXY9_ACHHY</name>
<feature type="chain" id="PRO_5012777189" description="Calx-beta domain-containing protein" evidence="6">
    <location>
        <begin position="27"/>
        <end position="2157"/>
    </location>
</feature>
<dbReference type="InterPro" id="IPR051171">
    <property type="entry name" value="CaCA"/>
</dbReference>
<keyword evidence="2" id="KW-0677">Repeat</keyword>
<accession>A0A1V9YXY9</accession>
<feature type="domain" description="Calx-beta" evidence="7">
    <location>
        <begin position="387"/>
        <end position="526"/>
    </location>
</feature>
<feature type="transmembrane region" description="Helical" evidence="5">
    <location>
        <begin position="2100"/>
        <end position="2124"/>
    </location>
</feature>
<evidence type="ECO:0000256" key="6">
    <source>
        <dbReference type="SAM" id="SignalP"/>
    </source>
</evidence>
<dbReference type="SUPFAM" id="SSF141072">
    <property type="entry name" value="CalX-like"/>
    <property type="match status" value="4"/>
</dbReference>
<keyword evidence="3" id="KW-0106">Calcium</keyword>
<dbReference type="EMBL" id="JNBR01000596">
    <property type="protein sequence ID" value="OQR90616.1"/>
    <property type="molecule type" value="Genomic_DNA"/>
</dbReference>
<dbReference type="SMART" id="SM00237">
    <property type="entry name" value="Calx_beta"/>
    <property type="match status" value="3"/>
</dbReference>
<keyword evidence="5" id="KW-1133">Transmembrane helix</keyword>
<evidence type="ECO:0000313" key="8">
    <source>
        <dbReference type="EMBL" id="OQR90616.1"/>
    </source>
</evidence>
<evidence type="ECO:0000256" key="2">
    <source>
        <dbReference type="ARBA" id="ARBA00022737"/>
    </source>
</evidence>
<dbReference type="Proteomes" id="UP000243579">
    <property type="component" value="Unassembled WGS sequence"/>
</dbReference>
<dbReference type="GO" id="GO:0007154">
    <property type="term" value="P:cell communication"/>
    <property type="evidence" value="ECO:0007669"/>
    <property type="project" value="InterPro"/>
</dbReference>
<protein>
    <recommendedName>
        <fullName evidence="7">Calx-beta domain-containing protein</fullName>
    </recommendedName>
</protein>
<comment type="caution">
    <text evidence="8">The sequence shown here is derived from an EMBL/GenBank/DDBJ whole genome shotgun (WGS) entry which is preliminary data.</text>
</comment>
<organism evidence="8 9">
    <name type="scientific">Achlya hypogyna</name>
    <name type="common">Oomycete</name>
    <name type="synonym">Protoachlya hypogyna</name>
    <dbReference type="NCBI Taxonomy" id="1202772"/>
    <lineage>
        <taxon>Eukaryota</taxon>
        <taxon>Sar</taxon>
        <taxon>Stramenopiles</taxon>
        <taxon>Oomycota</taxon>
        <taxon>Saprolegniomycetes</taxon>
        <taxon>Saprolegniales</taxon>
        <taxon>Achlyaceae</taxon>
        <taxon>Achlya</taxon>
    </lineage>
</organism>
<reference evidence="8 9" key="1">
    <citation type="journal article" date="2014" name="Genome Biol. Evol.">
        <title>The secreted proteins of Achlya hypogyna and Thraustotheca clavata identify the ancestral oomycete secretome and reveal gene acquisitions by horizontal gene transfer.</title>
        <authorList>
            <person name="Misner I."/>
            <person name="Blouin N."/>
            <person name="Leonard G."/>
            <person name="Richards T.A."/>
            <person name="Lane C.E."/>
        </authorList>
    </citation>
    <scope>NUCLEOTIDE SEQUENCE [LARGE SCALE GENOMIC DNA]</scope>
    <source>
        <strain evidence="8 9">ATCC 48635</strain>
    </source>
</reference>
<keyword evidence="5" id="KW-0812">Transmembrane</keyword>
<dbReference type="InterPro" id="IPR003644">
    <property type="entry name" value="Calx_beta"/>
</dbReference>
<dbReference type="PROSITE" id="PS51257">
    <property type="entry name" value="PROKAR_LIPOPROTEIN"/>
    <property type="match status" value="1"/>
</dbReference>
<feature type="domain" description="Calx-beta" evidence="7">
    <location>
        <begin position="144"/>
        <end position="249"/>
    </location>
</feature>
<feature type="domain" description="Calx-beta" evidence="7">
    <location>
        <begin position="263"/>
        <end position="372"/>
    </location>
</feature>
<evidence type="ECO:0000313" key="9">
    <source>
        <dbReference type="Proteomes" id="UP000243579"/>
    </source>
</evidence>
<dbReference type="PANTHER" id="PTHR11878">
    <property type="entry name" value="SODIUM/CALCIUM EXCHANGER"/>
    <property type="match status" value="1"/>
</dbReference>
<keyword evidence="1 6" id="KW-0732">Signal</keyword>